<dbReference type="EMBL" id="HBUE01131291">
    <property type="protein sequence ID" value="CAG6496533.1"/>
    <property type="molecule type" value="Transcribed_RNA"/>
</dbReference>
<dbReference type="EMBL" id="HBUE01262016">
    <property type="protein sequence ID" value="CAG6559564.1"/>
    <property type="molecule type" value="Transcribed_RNA"/>
</dbReference>
<dbReference type="EMBL" id="HBUE01131290">
    <property type="protein sequence ID" value="CAG6496532.1"/>
    <property type="molecule type" value="Transcribed_RNA"/>
</dbReference>
<proteinExistence type="predicted"/>
<organism evidence="1">
    <name type="scientific">Culex pipiens</name>
    <name type="common">House mosquito</name>
    <dbReference type="NCBI Taxonomy" id="7175"/>
    <lineage>
        <taxon>Eukaryota</taxon>
        <taxon>Metazoa</taxon>
        <taxon>Ecdysozoa</taxon>
        <taxon>Arthropoda</taxon>
        <taxon>Hexapoda</taxon>
        <taxon>Insecta</taxon>
        <taxon>Pterygota</taxon>
        <taxon>Neoptera</taxon>
        <taxon>Endopterygota</taxon>
        <taxon>Diptera</taxon>
        <taxon>Nematocera</taxon>
        <taxon>Culicoidea</taxon>
        <taxon>Culicidae</taxon>
        <taxon>Culicinae</taxon>
        <taxon>Culicini</taxon>
        <taxon>Culex</taxon>
        <taxon>Culex</taxon>
    </lineage>
</organism>
<reference evidence="1" key="1">
    <citation type="submission" date="2021-05" db="EMBL/GenBank/DDBJ databases">
        <authorList>
            <person name="Alioto T."/>
            <person name="Alioto T."/>
            <person name="Gomez Garrido J."/>
        </authorList>
    </citation>
    <scope>NUCLEOTIDE SEQUENCE</scope>
</reference>
<dbReference type="EMBL" id="HBUE01131289">
    <property type="protein sequence ID" value="CAG6496531.1"/>
    <property type="molecule type" value="Transcribed_RNA"/>
</dbReference>
<evidence type="ECO:0000313" key="1">
    <source>
        <dbReference type="EMBL" id="CAG6496532.1"/>
    </source>
</evidence>
<sequence length="128" mass="15439">MRVRLSQSYFLTDFSICQVFFQRNLILLERLCKRHLKDFAEKITFIENGSCLRLVFFFDQTFKILFKIDQSVSKNLKIYTFCIVVYQSDSLEQVTMQFLNSYIKKIINYIFIPSHIDSTIFTMIWTNR</sequence>
<protein>
    <submittedName>
        <fullName evidence="1">(northern house mosquito) hypothetical protein</fullName>
    </submittedName>
</protein>
<dbReference type="EMBL" id="HBUE01262015">
    <property type="protein sequence ID" value="CAG6559563.1"/>
    <property type="molecule type" value="Transcribed_RNA"/>
</dbReference>
<accession>A0A8D8CMZ1</accession>
<name>A0A8D8CMZ1_CULPI</name>
<dbReference type="EMBL" id="HBUE01156900">
    <property type="protein sequence ID" value="CAG6508206.1"/>
    <property type="molecule type" value="Transcribed_RNA"/>
</dbReference>
<dbReference type="EMBL" id="HBUE01156901">
    <property type="protein sequence ID" value="CAG6508207.1"/>
    <property type="molecule type" value="Transcribed_RNA"/>
</dbReference>
<dbReference type="AlphaFoldDB" id="A0A8D8CMZ1"/>